<dbReference type="OrthoDB" id="5579088at2759"/>
<evidence type="ECO:0000256" key="1">
    <source>
        <dbReference type="ARBA" id="ARBA00004123"/>
    </source>
</evidence>
<dbReference type="CDD" id="cd12148">
    <property type="entry name" value="fungal_TF_MHR"/>
    <property type="match status" value="1"/>
</dbReference>
<keyword evidence="2" id="KW-0539">Nucleus</keyword>
<organism evidence="5 6">
    <name type="scientific">Exophiala mesophila</name>
    <name type="common">Black yeast-like fungus</name>
    <dbReference type="NCBI Taxonomy" id="212818"/>
    <lineage>
        <taxon>Eukaryota</taxon>
        <taxon>Fungi</taxon>
        <taxon>Dikarya</taxon>
        <taxon>Ascomycota</taxon>
        <taxon>Pezizomycotina</taxon>
        <taxon>Eurotiomycetes</taxon>
        <taxon>Chaetothyriomycetidae</taxon>
        <taxon>Chaetothyriales</taxon>
        <taxon>Herpotrichiellaceae</taxon>
        <taxon>Exophiala</taxon>
    </lineage>
</organism>
<name>A0A438NJG6_EXOME</name>
<proteinExistence type="predicted"/>
<dbReference type="SMART" id="SM00906">
    <property type="entry name" value="Fungal_trans"/>
    <property type="match status" value="1"/>
</dbReference>
<protein>
    <recommendedName>
        <fullName evidence="4">Xylanolytic transcriptional activator regulatory domain-containing protein</fullName>
    </recommendedName>
</protein>
<dbReference type="GO" id="GO:0005634">
    <property type="term" value="C:nucleus"/>
    <property type="evidence" value="ECO:0007669"/>
    <property type="project" value="UniProtKB-SubCell"/>
</dbReference>
<dbReference type="GO" id="GO:0003677">
    <property type="term" value="F:DNA binding"/>
    <property type="evidence" value="ECO:0007669"/>
    <property type="project" value="InterPro"/>
</dbReference>
<dbReference type="Proteomes" id="UP000288859">
    <property type="component" value="Unassembled WGS sequence"/>
</dbReference>
<dbReference type="PANTHER" id="PTHR31001">
    <property type="entry name" value="UNCHARACTERIZED TRANSCRIPTIONAL REGULATORY PROTEIN"/>
    <property type="match status" value="1"/>
</dbReference>
<gene>
    <name evidence="5" type="ORF">B0A52_00237</name>
</gene>
<feature type="domain" description="Xylanolytic transcriptional activator regulatory" evidence="4">
    <location>
        <begin position="262"/>
        <end position="336"/>
    </location>
</feature>
<feature type="region of interest" description="Disordered" evidence="3">
    <location>
        <begin position="51"/>
        <end position="77"/>
    </location>
</feature>
<dbReference type="GO" id="GO:0006351">
    <property type="term" value="P:DNA-templated transcription"/>
    <property type="evidence" value="ECO:0007669"/>
    <property type="project" value="InterPro"/>
</dbReference>
<dbReference type="AlphaFoldDB" id="A0A438NJG6"/>
<feature type="compositionally biased region" description="Polar residues" evidence="3">
    <location>
        <begin position="67"/>
        <end position="77"/>
    </location>
</feature>
<evidence type="ECO:0000256" key="2">
    <source>
        <dbReference type="ARBA" id="ARBA00023242"/>
    </source>
</evidence>
<feature type="region of interest" description="Disordered" evidence="3">
    <location>
        <begin position="122"/>
        <end position="142"/>
    </location>
</feature>
<dbReference type="InterPro" id="IPR007219">
    <property type="entry name" value="XnlR_reg_dom"/>
</dbReference>
<dbReference type="VEuPathDB" id="FungiDB:PV10_09071"/>
<evidence type="ECO:0000313" key="5">
    <source>
        <dbReference type="EMBL" id="RVX75880.1"/>
    </source>
</evidence>
<evidence type="ECO:0000256" key="3">
    <source>
        <dbReference type="SAM" id="MobiDB-lite"/>
    </source>
</evidence>
<comment type="caution">
    <text evidence="5">The sequence shown here is derived from an EMBL/GenBank/DDBJ whole genome shotgun (WGS) entry which is preliminary data.</text>
</comment>
<dbReference type="GO" id="GO:0008270">
    <property type="term" value="F:zinc ion binding"/>
    <property type="evidence" value="ECO:0007669"/>
    <property type="project" value="InterPro"/>
</dbReference>
<dbReference type="InterPro" id="IPR050613">
    <property type="entry name" value="Sec_Metabolite_Reg"/>
</dbReference>
<dbReference type="PANTHER" id="PTHR31001:SF49">
    <property type="entry name" value="ZN(II)2CYS6 TRANSCRIPTION FACTOR (EUROFUNG)"/>
    <property type="match status" value="1"/>
</dbReference>
<dbReference type="Pfam" id="PF04082">
    <property type="entry name" value="Fungal_trans"/>
    <property type="match status" value="1"/>
</dbReference>
<feature type="compositionally biased region" description="Polar residues" evidence="3">
    <location>
        <begin position="122"/>
        <end position="131"/>
    </location>
</feature>
<reference evidence="5 6" key="1">
    <citation type="submission" date="2017-03" db="EMBL/GenBank/DDBJ databases">
        <title>Genomes of endolithic fungi from Antarctica.</title>
        <authorList>
            <person name="Coleine C."/>
            <person name="Masonjones S."/>
            <person name="Stajich J.E."/>
        </authorList>
    </citation>
    <scope>NUCLEOTIDE SEQUENCE [LARGE SCALE GENOMIC DNA]</scope>
    <source>
        <strain evidence="5 6">CCFEE 6314</strain>
    </source>
</reference>
<sequence>MDRLDRLEHLMVTLLNNPLLNPGQVDPFSNHSQLQQDPNIHSTVAHQGLLGKSGGGSDGNLRVANEGDTTASLTPSENEIQISADHGQRRSVDEAHWALLLNEISEVRSYLRVHHRKYEQHAQQVSHSLRQSADPGPPLLLGSSKSVNRADILSNLPSRYHCDTLISRFFAHLYPALHILHIPTFYKQYELAWTNMNNYIREGDEPIEYTGRCQELAIRFRDSFTDCLILADYTQPHEFLIEALVLHKYAEYVSSRDARSSVWVLSGMIIRMAMRMGYHQSSQVGLNLSPFQAEMRRRTWAFIRQSDILSSFQMGLPSTVESSTSDGSLPLNIHDDDSFDEQCTGLPKALPDTEPTQIAFLLAKTRLAFGFANAMKKLSTAEILPRERVLDIDRELRQIYDNIPAYCKLGPLSERDSLVLVSFRFALASIHHKSLCVLHSRFLERGKTDDQYLYSRRACLSSAMEILRFQAIQNLDLPVDGGSRSAELFSKNPAASPANHRDSQGLPTRLEMVKALSTSARIFSQMSDQSMEAYKAADVLGMLLQKLEQGLLNPGQKSNDVQQPVPSTQLNTVNTGAGNPPSFSAAFPLNDPMSALWNLNSGNQLDFDMTTVNGIFPNAVN</sequence>
<dbReference type="EMBL" id="NAJM01000001">
    <property type="protein sequence ID" value="RVX75880.1"/>
    <property type="molecule type" value="Genomic_DNA"/>
</dbReference>
<accession>A0A438NJG6</accession>
<evidence type="ECO:0000259" key="4">
    <source>
        <dbReference type="SMART" id="SM00906"/>
    </source>
</evidence>
<evidence type="ECO:0000313" key="6">
    <source>
        <dbReference type="Proteomes" id="UP000288859"/>
    </source>
</evidence>
<comment type="subcellular location">
    <subcellularLocation>
        <location evidence="1">Nucleus</location>
    </subcellularLocation>
</comment>